<dbReference type="EMBL" id="BMXP01000001">
    <property type="protein sequence ID" value="GGW77069.1"/>
    <property type="molecule type" value="Genomic_DNA"/>
</dbReference>
<feature type="coiled-coil region" evidence="1">
    <location>
        <begin position="282"/>
        <end position="309"/>
    </location>
</feature>
<evidence type="ECO:0000256" key="1">
    <source>
        <dbReference type="SAM" id="Coils"/>
    </source>
</evidence>
<name>A0A918MV19_9ALTE</name>
<dbReference type="Proteomes" id="UP000631300">
    <property type="component" value="Unassembled WGS sequence"/>
</dbReference>
<gene>
    <name evidence="2" type="ORF">GCM10007391_07480</name>
</gene>
<reference evidence="2" key="2">
    <citation type="submission" date="2020-09" db="EMBL/GenBank/DDBJ databases">
        <authorList>
            <person name="Sun Q."/>
            <person name="Kim S."/>
        </authorList>
    </citation>
    <scope>NUCLEOTIDE SEQUENCE</scope>
    <source>
        <strain evidence="2">KCTC 22164</strain>
    </source>
</reference>
<dbReference type="RefSeq" id="WP_189403730.1">
    <property type="nucleotide sequence ID" value="NZ_BMXP01000001.1"/>
</dbReference>
<comment type="caution">
    <text evidence="2">The sequence shown here is derived from an EMBL/GenBank/DDBJ whole genome shotgun (WGS) entry which is preliminary data.</text>
</comment>
<keyword evidence="1" id="KW-0175">Coiled coil</keyword>
<dbReference type="AlphaFoldDB" id="A0A918MV19"/>
<reference evidence="2" key="1">
    <citation type="journal article" date="2014" name="Int. J. Syst. Evol. Microbiol.">
        <title>Complete genome sequence of Corynebacterium casei LMG S-19264T (=DSM 44701T), isolated from a smear-ripened cheese.</title>
        <authorList>
            <consortium name="US DOE Joint Genome Institute (JGI-PGF)"/>
            <person name="Walter F."/>
            <person name="Albersmeier A."/>
            <person name="Kalinowski J."/>
            <person name="Ruckert C."/>
        </authorList>
    </citation>
    <scope>NUCLEOTIDE SEQUENCE</scope>
    <source>
        <strain evidence="2">KCTC 22164</strain>
    </source>
</reference>
<keyword evidence="3" id="KW-1185">Reference proteome</keyword>
<dbReference type="Pfam" id="PF03993">
    <property type="entry name" value="DUF349"/>
    <property type="match status" value="2"/>
</dbReference>
<evidence type="ECO:0000313" key="2">
    <source>
        <dbReference type="EMBL" id="GGW77069.1"/>
    </source>
</evidence>
<proteinExistence type="predicted"/>
<accession>A0A918MV19</accession>
<organism evidence="2 3">
    <name type="scientific">Alteromonas halophila</name>
    <dbReference type="NCBI Taxonomy" id="516698"/>
    <lineage>
        <taxon>Bacteria</taxon>
        <taxon>Pseudomonadati</taxon>
        <taxon>Pseudomonadota</taxon>
        <taxon>Gammaproteobacteria</taxon>
        <taxon>Alteromonadales</taxon>
        <taxon>Alteromonadaceae</taxon>
        <taxon>Alteromonas/Salinimonas group</taxon>
        <taxon>Alteromonas</taxon>
    </lineage>
</organism>
<sequence length="938" mass="106464">MIFNRFFTPAYRSDNPQTRIKAIDSLAPDKPQEKTILHELAFNDASPDVTLAALHRLNSFALWQKMAAIAHTERVRREAEKQVEGILKGQIDVAISDNERRAFLTESASSALIRELLLADPSLHNDASFVVTLLTRVGESRFTQQVFHFTPNASVQDAIISQSADTDFLGRLQRKVTDSALSEKIAGRIDALVAQAEKPVALKKAVTLCLSKYQALLDKNDYADAAQRAESLEAEYQTLMADSDCLTAEDASTLRDKHAVISEQISRHCARLKPQWQAQQKAREIEQTLQHAKSQADALQREVSALYDEKLLTATAEEVGQVTDSLAAFKQALSTLSGLDDQHTHLPQLTRQWERLSDDVGSFAAQQQAGQRVLALLEDADAFLQRVQQDSPVTHEQRHQAEQFAVNWRETSQALRHLPAPWQARWKQIWSAWKTTVSAQDDAAEQQIKACRKQLNIIDSQIEKGRFRPAMRAFDKLRMTYQQLPADAQQALRKRFDNTQADIERLEGWQSYLATPRKPALLEQARELAASTPDDIQARSDAIRYLRQQWKSLGSTGDAHDDEQNAQFDGYLEAAFAPCREYYAKEDARREQAFGVRQALIENVRQLNSEEEPATLVRTLDRLRDKWHHAGQVDVKRYRKLKQQWDSAIAPHQQRIDAWQQQNREAKQALIKQAEALSQSDDVAAAARDAQQLQQHWKTIGHTGRRTESALWQQFKAANDALFAKLKAQRKSQDEAQSQQANTLLDKLSELHSQRETLPDNEMRSAIRDIERALNGLNGSLKRKVLNKMKELDTLLTRQRTQQHQREQQAKYAALQALLRNWRDGTAKDAIAASEFADLGRQWQQACESQETSAYTRAWLTTALELHCAMPSPASVSEERQAVQLALLSAKMEQGEKWNTDALVEHWLRAGPVREDEQPLAARVSEVIQAQQQKQEQQ</sequence>
<dbReference type="InterPro" id="IPR007139">
    <property type="entry name" value="DUF349"/>
</dbReference>
<evidence type="ECO:0008006" key="4">
    <source>
        <dbReference type="Google" id="ProtNLM"/>
    </source>
</evidence>
<evidence type="ECO:0000313" key="3">
    <source>
        <dbReference type="Proteomes" id="UP000631300"/>
    </source>
</evidence>
<feature type="coiled-coil region" evidence="1">
    <location>
        <begin position="222"/>
        <end position="249"/>
    </location>
</feature>
<protein>
    <recommendedName>
        <fullName evidence="4">DUF349 domain-containing protein</fullName>
    </recommendedName>
</protein>